<protein>
    <submittedName>
        <fullName evidence="2">Uncharacterized protein</fullName>
    </submittedName>
</protein>
<accession>A0AA87MSV8</accession>
<dbReference type="EMBL" id="AKWM02000002">
    <property type="protein sequence ID" value="EKS02259.1"/>
    <property type="molecule type" value="Genomic_DNA"/>
</dbReference>
<name>A0AA87MSV8_9LEPT</name>
<dbReference type="Proteomes" id="UP000001343">
    <property type="component" value="Unassembled WGS sequence"/>
</dbReference>
<keyword evidence="1" id="KW-0472">Membrane</keyword>
<dbReference type="AlphaFoldDB" id="A0AA87MSV8"/>
<keyword evidence="1" id="KW-0812">Transmembrane</keyword>
<comment type="caution">
    <text evidence="2">The sequence shown here is derived from an EMBL/GenBank/DDBJ whole genome shotgun (WGS) entry which is preliminary data.</text>
</comment>
<evidence type="ECO:0000313" key="2">
    <source>
        <dbReference type="EMBL" id="EKS02259.1"/>
    </source>
</evidence>
<evidence type="ECO:0000313" key="3">
    <source>
        <dbReference type="Proteomes" id="UP000001343"/>
    </source>
</evidence>
<sequence>MKFIPFYSLFHFPKITFQSHILFVFPALEIIIDRITYQIFSWCWEKRISGLITFEQFSVLSKISAFLNCTIKICLSLIRYTVFRIVKVWNVCGSSFVWVFCILILIPVLPLYWEILRKT</sequence>
<feature type="transmembrane region" description="Helical" evidence="1">
    <location>
        <begin position="95"/>
        <end position="113"/>
    </location>
</feature>
<gene>
    <name evidence="2" type="ORF">LEP1GSC125_0723</name>
</gene>
<organism evidence="2 3">
    <name type="scientific">Leptospira mayottensis 200901122</name>
    <dbReference type="NCBI Taxonomy" id="1193010"/>
    <lineage>
        <taxon>Bacteria</taxon>
        <taxon>Pseudomonadati</taxon>
        <taxon>Spirochaetota</taxon>
        <taxon>Spirochaetia</taxon>
        <taxon>Leptospirales</taxon>
        <taxon>Leptospiraceae</taxon>
        <taxon>Leptospira</taxon>
    </lineage>
</organism>
<reference evidence="2 3" key="1">
    <citation type="journal article" date="2014" name="Int. J. Syst. Evol. Microbiol.">
        <title>Leptospira mayottensis sp. nov., a pathogenic species of the genus Leptospira isolated from humans.</title>
        <authorList>
            <person name="Bourhy P."/>
            <person name="Collet L."/>
            <person name="Brisse S."/>
            <person name="Picardeau M."/>
        </authorList>
    </citation>
    <scope>NUCLEOTIDE SEQUENCE [LARGE SCALE GENOMIC DNA]</scope>
    <source>
        <strain evidence="2 3">200901122</strain>
    </source>
</reference>
<proteinExistence type="predicted"/>
<evidence type="ECO:0000256" key="1">
    <source>
        <dbReference type="SAM" id="Phobius"/>
    </source>
</evidence>
<feature type="transmembrane region" description="Helical" evidence="1">
    <location>
        <begin position="20"/>
        <end position="44"/>
    </location>
</feature>
<keyword evidence="1" id="KW-1133">Transmembrane helix</keyword>